<proteinExistence type="predicted"/>
<dbReference type="SUPFAM" id="SSF160515">
    <property type="entry name" value="YueI-like"/>
    <property type="match status" value="1"/>
</dbReference>
<reference evidence="1 2" key="1">
    <citation type="submission" date="2024-09" db="EMBL/GenBank/DDBJ databases">
        <authorList>
            <person name="Sun Q."/>
            <person name="Mori K."/>
        </authorList>
    </citation>
    <scope>NUCLEOTIDE SEQUENCE [LARGE SCALE GENOMIC DNA]</scope>
    <source>
        <strain evidence="1 2">CGMCC 1.9126</strain>
    </source>
</reference>
<keyword evidence="2" id="KW-1185">Reference proteome</keyword>
<gene>
    <name evidence="1" type="ORF">ACFFHF_17860</name>
</gene>
<dbReference type="Proteomes" id="UP001589738">
    <property type="component" value="Unassembled WGS sequence"/>
</dbReference>
<dbReference type="InterPro" id="IPR012543">
    <property type="entry name" value="DUF1694"/>
</dbReference>
<evidence type="ECO:0000313" key="1">
    <source>
        <dbReference type="EMBL" id="MFC0477073.1"/>
    </source>
</evidence>
<dbReference type="Pfam" id="PF07997">
    <property type="entry name" value="DUF1694"/>
    <property type="match status" value="1"/>
</dbReference>
<sequence length="141" mass="16426">MRPDIDDYLQQGIHGKKEINPDERRRFLGTLRERVVIALKQPQLIEPGIYPEVETALKENKKAHLYLNGNMSYEFLSKYKKVADQYDVEYTLVTNKEYDSELGLVLAYDYAIDKESIYVEKKVTIDPTPKKKGFFGKLFGN</sequence>
<organism evidence="1 2">
    <name type="scientific">Robertmurraya beringensis</name>
    <dbReference type="NCBI Taxonomy" id="641660"/>
    <lineage>
        <taxon>Bacteria</taxon>
        <taxon>Bacillati</taxon>
        <taxon>Bacillota</taxon>
        <taxon>Bacilli</taxon>
        <taxon>Bacillales</taxon>
        <taxon>Bacillaceae</taxon>
        <taxon>Robertmurraya</taxon>
    </lineage>
</organism>
<protein>
    <submittedName>
        <fullName evidence="1">YueI family protein</fullName>
    </submittedName>
</protein>
<accession>A0ABV6KYW7</accession>
<evidence type="ECO:0000313" key="2">
    <source>
        <dbReference type="Proteomes" id="UP001589738"/>
    </source>
</evidence>
<dbReference type="RefSeq" id="WP_160548526.1">
    <property type="nucleotide sequence ID" value="NZ_JBHLUU010000116.1"/>
</dbReference>
<comment type="caution">
    <text evidence="1">The sequence shown here is derived from an EMBL/GenBank/DDBJ whole genome shotgun (WGS) entry which is preliminary data.</text>
</comment>
<dbReference type="InterPro" id="IPR029064">
    <property type="entry name" value="Ribosomal_eL30-like_sf"/>
</dbReference>
<dbReference type="PIRSF" id="PIRSF034303">
    <property type="entry name" value="DUF1694"/>
    <property type="match status" value="1"/>
</dbReference>
<name>A0ABV6KYW7_9BACI</name>
<dbReference type="Gene3D" id="3.30.1330.30">
    <property type="match status" value="1"/>
</dbReference>
<dbReference type="EMBL" id="JBHLUU010000116">
    <property type="protein sequence ID" value="MFC0477073.1"/>
    <property type="molecule type" value="Genomic_DNA"/>
</dbReference>